<dbReference type="Proteomes" id="UP000499080">
    <property type="component" value="Unassembled WGS sequence"/>
</dbReference>
<name>A0A4Y2MUP2_ARAVE</name>
<sequence length="102" mass="11546">MAWCYSIIPFLLSAAESITTVPHHRPHLDSPLTLLNFLDEPATPSLLFMNYTHIHSAFMVRSPNRVMDIRLCWISTSSSSDSFSLTIAFVTLPVFRPRLPVT</sequence>
<dbReference type="EMBL" id="BGPR01007886">
    <property type="protein sequence ID" value="GBN30239.1"/>
    <property type="molecule type" value="Genomic_DNA"/>
</dbReference>
<evidence type="ECO:0000256" key="1">
    <source>
        <dbReference type="SAM" id="SignalP"/>
    </source>
</evidence>
<reference evidence="2 3" key="1">
    <citation type="journal article" date="2019" name="Sci. Rep.">
        <title>Orb-weaving spider Araneus ventricosus genome elucidates the spidroin gene catalogue.</title>
        <authorList>
            <person name="Kono N."/>
            <person name="Nakamura H."/>
            <person name="Ohtoshi R."/>
            <person name="Moran D.A.P."/>
            <person name="Shinohara A."/>
            <person name="Yoshida Y."/>
            <person name="Fujiwara M."/>
            <person name="Mori M."/>
            <person name="Tomita M."/>
            <person name="Arakawa K."/>
        </authorList>
    </citation>
    <scope>NUCLEOTIDE SEQUENCE [LARGE SCALE GENOMIC DNA]</scope>
</reference>
<feature type="signal peptide" evidence="1">
    <location>
        <begin position="1"/>
        <end position="17"/>
    </location>
</feature>
<evidence type="ECO:0000313" key="3">
    <source>
        <dbReference type="Proteomes" id="UP000499080"/>
    </source>
</evidence>
<organism evidence="2 3">
    <name type="scientific">Araneus ventricosus</name>
    <name type="common">Orbweaver spider</name>
    <name type="synonym">Epeira ventricosa</name>
    <dbReference type="NCBI Taxonomy" id="182803"/>
    <lineage>
        <taxon>Eukaryota</taxon>
        <taxon>Metazoa</taxon>
        <taxon>Ecdysozoa</taxon>
        <taxon>Arthropoda</taxon>
        <taxon>Chelicerata</taxon>
        <taxon>Arachnida</taxon>
        <taxon>Araneae</taxon>
        <taxon>Araneomorphae</taxon>
        <taxon>Entelegynae</taxon>
        <taxon>Araneoidea</taxon>
        <taxon>Araneidae</taxon>
        <taxon>Araneus</taxon>
    </lineage>
</organism>
<evidence type="ECO:0000313" key="2">
    <source>
        <dbReference type="EMBL" id="GBN30239.1"/>
    </source>
</evidence>
<proteinExistence type="predicted"/>
<protein>
    <recommendedName>
        <fullName evidence="4">Secreted protein</fullName>
    </recommendedName>
</protein>
<dbReference type="AlphaFoldDB" id="A0A4Y2MUP2"/>
<feature type="chain" id="PRO_5021252491" description="Secreted protein" evidence="1">
    <location>
        <begin position="18"/>
        <end position="102"/>
    </location>
</feature>
<accession>A0A4Y2MUP2</accession>
<gene>
    <name evidence="2" type="ORF">AVEN_51643_1</name>
</gene>
<keyword evidence="3" id="KW-1185">Reference proteome</keyword>
<comment type="caution">
    <text evidence="2">The sequence shown here is derived from an EMBL/GenBank/DDBJ whole genome shotgun (WGS) entry which is preliminary data.</text>
</comment>
<keyword evidence="1" id="KW-0732">Signal</keyword>
<evidence type="ECO:0008006" key="4">
    <source>
        <dbReference type="Google" id="ProtNLM"/>
    </source>
</evidence>